<reference evidence="3" key="1">
    <citation type="submission" date="2019-06" db="EMBL/GenBank/DDBJ databases">
        <title>Draft genome sequence of the griseofulvin-producing fungus Xylaria cubensis strain G536.</title>
        <authorList>
            <person name="Mead M.E."/>
            <person name="Raja H.A."/>
            <person name="Steenwyk J.L."/>
            <person name="Knowles S.L."/>
            <person name="Oberlies N.H."/>
            <person name="Rokas A."/>
        </authorList>
    </citation>
    <scope>NUCLEOTIDE SEQUENCE [LARGE SCALE GENOMIC DNA]</scope>
    <source>
        <strain evidence="3">G536</strain>
    </source>
</reference>
<comment type="caution">
    <text evidence="2">The sequence shown here is derived from an EMBL/GenBank/DDBJ whole genome shotgun (WGS) entry which is preliminary data.</text>
</comment>
<protein>
    <submittedName>
        <fullName evidence="2">Uncharacterized protein</fullName>
    </submittedName>
</protein>
<dbReference type="STRING" id="2512241.A0A553I0G0"/>
<sequence>MRPAVQGSHVKAVTISGFEVVGIILGAIPLLVSALEHYGRGIKTIQIVWRWAKVMRSLATALNTEQTILRNTCETWLGGINPKDMKPLLAEPFGPPWQDPYIKLETSLDFSTEKSKQVIFDDGSIGKRDMIKIALQFSTHEDSLKRLGDINQKLDLMITGNLRNEPYREPVLYLYSIAWHKPQDAKRKAQSSWVWDEIVLRLAETPTKALITAISLAPTDVVIKKSRFVCVKFLDNDTNTSIVRASSPLDGSESTTA</sequence>
<keyword evidence="1" id="KW-0472">Membrane</keyword>
<accession>A0A553I0G0</accession>
<evidence type="ECO:0000313" key="2">
    <source>
        <dbReference type="EMBL" id="TRX93665.1"/>
    </source>
</evidence>
<evidence type="ECO:0000256" key="1">
    <source>
        <dbReference type="SAM" id="Phobius"/>
    </source>
</evidence>
<gene>
    <name evidence="2" type="ORF">FHL15_005341</name>
</gene>
<dbReference type="AlphaFoldDB" id="A0A553I0G0"/>
<proteinExistence type="predicted"/>
<feature type="transmembrane region" description="Helical" evidence="1">
    <location>
        <begin position="12"/>
        <end position="35"/>
    </location>
</feature>
<keyword evidence="1" id="KW-1133">Transmembrane helix</keyword>
<dbReference type="PANTHER" id="PTHR35186:SF4">
    <property type="entry name" value="PRION-INHIBITION AND PROPAGATION HELO DOMAIN-CONTAINING PROTEIN"/>
    <property type="match status" value="1"/>
</dbReference>
<dbReference type="Proteomes" id="UP000319160">
    <property type="component" value="Unassembled WGS sequence"/>
</dbReference>
<evidence type="ECO:0000313" key="3">
    <source>
        <dbReference type="Proteomes" id="UP000319160"/>
    </source>
</evidence>
<name>A0A553I0G0_9PEZI</name>
<organism evidence="2 3">
    <name type="scientific">Xylaria flabelliformis</name>
    <dbReference type="NCBI Taxonomy" id="2512241"/>
    <lineage>
        <taxon>Eukaryota</taxon>
        <taxon>Fungi</taxon>
        <taxon>Dikarya</taxon>
        <taxon>Ascomycota</taxon>
        <taxon>Pezizomycotina</taxon>
        <taxon>Sordariomycetes</taxon>
        <taxon>Xylariomycetidae</taxon>
        <taxon>Xylariales</taxon>
        <taxon>Xylariaceae</taxon>
        <taxon>Xylaria</taxon>
    </lineage>
</organism>
<keyword evidence="3" id="KW-1185">Reference proteome</keyword>
<keyword evidence="1" id="KW-0812">Transmembrane</keyword>
<dbReference type="PANTHER" id="PTHR35186">
    <property type="entry name" value="ANK_REP_REGION DOMAIN-CONTAINING PROTEIN"/>
    <property type="match status" value="1"/>
</dbReference>
<dbReference type="EMBL" id="VFLP01000027">
    <property type="protein sequence ID" value="TRX93665.1"/>
    <property type="molecule type" value="Genomic_DNA"/>
</dbReference>
<dbReference type="OrthoDB" id="3565018at2759"/>